<sequence>MSKKVTLKELAKYSGTSIATVSRVLNNSEFVSNDTRESINRAIEQTGYKRQNRLAVLSQLRKIAIIANDDVETPSSFYNSILSGLKFEANRLSIDYELFLINQTDNFDKYHEYLSSFDGILLIGLENPLTLEHLKRHDLPVQIINGVDTNMLCSSISPDYEQGGYLAGQHFIKQSLIHPKIITVNLRHSIYQRQQGFMRAYHDIGADFSLDEQVIDLLDVAKNSDPKLFKMIKNNNAGANFSAHKLLPNLIERGYFDNCDSVFCICDMIAISLIQSLKNHGTRIPEDISVIGFDDLEISKMITPNLTTIHVNYIDLAKQGLAMLIHKINHGTLSSVRSNLSVELIERNSVK</sequence>
<dbReference type="SUPFAM" id="SSF53822">
    <property type="entry name" value="Periplasmic binding protein-like I"/>
    <property type="match status" value="1"/>
</dbReference>
<dbReference type="PANTHER" id="PTHR30146">
    <property type="entry name" value="LACI-RELATED TRANSCRIPTIONAL REPRESSOR"/>
    <property type="match status" value="1"/>
</dbReference>
<gene>
    <name evidence="5" type="ORF">NHN17_24295</name>
</gene>
<evidence type="ECO:0000313" key="5">
    <source>
        <dbReference type="EMBL" id="MCQ1061164.1"/>
    </source>
</evidence>
<dbReference type="CDD" id="cd01392">
    <property type="entry name" value="HTH_LacI"/>
    <property type="match status" value="1"/>
</dbReference>
<organism evidence="5 6">
    <name type="scientific">Photobacterium pectinilyticum</name>
    <dbReference type="NCBI Taxonomy" id="2906793"/>
    <lineage>
        <taxon>Bacteria</taxon>
        <taxon>Pseudomonadati</taxon>
        <taxon>Pseudomonadota</taxon>
        <taxon>Gammaproteobacteria</taxon>
        <taxon>Vibrionales</taxon>
        <taxon>Vibrionaceae</taxon>
        <taxon>Photobacterium</taxon>
    </lineage>
</organism>
<evidence type="ECO:0000313" key="6">
    <source>
        <dbReference type="Proteomes" id="UP001524460"/>
    </source>
</evidence>
<feature type="domain" description="HTH lacI-type" evidence="4">
    <location>
        <begin position="5"/>
        <end position="59"/>
    </location>
</feature>
<dbReference type="InterPro" id="IPR046335">
    <property type="entry name" value="LacI/GalR-like_sensor"/>
</dbReference>
<reference evidence="5 6" key="1">
    <citation type="submission" date="2022-07" db="EMBL/GenBank/DDBJ databases">
        <title>Photobacterium pectinilyticum sp. nov., a marine bacterium isolated from surface seawater of Qingdao offshore.</title>
        <authorList>
            <person name="Wang X."/>
        </authorList>
    </citation>
    <scope>NUCLEOTIDE SEQUENCE [LARGE SCALE GENOMIC DNA]</scope>
    <source>
        <strain evidence="5 6">ZSDE20</strain>
    </source>
</reference>
<dbReference type="CDD" id="cd06267">
    <property type="entry name" value="PBP1_LacI_sugar_binding-like"/>
    <property type="match status" value="1"/>
</dbReference>
<accession>A0ABT1NCU7</accession>
<proteinExistence type="predicted"/>
<dbReference type="EMBL" id="JANEYT010000118">
    <property type="protein sequence ID" value="MCQ1061164.1"/>
    <property type="molecule type" value="Genomic_DNA"/>
</dbReference>
<dbReference type="InterPro" id="IPR028082">
    <property type="entry name" value="Peripla_BP_I"/>
</dbReference>
<evidence type="ECO:0000256" key="2">
    <source>
        <dbReference type="ARBA" id="ARBA00023125"/>
    </source>
</evidence>
<dbReference type="Gene3D" id="3.40.50.2300">
    <property type="match status" value="2"/>
</dbReference>
<keyword evidence="6" id="KW-1185">Reference proteome</keyword>
<evidence type="ECO:0000256" key="1">
    <source>
        <dbReference type="ARBA" id="ARBA00023015"/>
    </source>
</evidence>
<dbReference type="InterPro" id="IPR010982">
    <property type="entry name" value="Lambda_DNA-bd_dom_sf"/>
</dbReference>
<keyword evidence="3" id="KW-0804">Transcription</keyword>
<protein>
    <submittedName>
        <fullName evidence="5">LacI family transcriptional regulator</fullName>
    </submittedName>
</protein>
<dbReference type="InterPro" id="IPR000843">
    <property type="entry name" value="HTH_LacI"/>
</dbReference>
<dbReference type="Pfam" id="PF13377">
    <property type="entry name" value="Peripla_BP_3"/>
    <property type="match status" value="1"/>
</dbReference>
<evidence type="ECO:0000256" key="3">
    <source>
        <dbReference type="ARBA" id="ARBA00023163"/>
    </source>
</evidence>
<dbReference type="Gene3D" id="1.10.260.40">
    <property type="entry name" value="lambda repressor-like DNA-binding domains"/>
    <property type="match status" value="1"/>
</dbReference>
<dbReference type="RefSeq" id="WP_255045265.1">
    <property type="nucleotide sequence ID" value="NZ_JANEYT010000118.1"/>
</dbReference>
<dbReference type="SUPFAM" id="SSF47413">
    <property type="entry name" value="lambda repressor-like DNA-binding domains"/>
    <property type="match status" value="1"/>
</dbReference>
<name>A0ABT1NCU7_9GAMM</name>
<comment type="caution">
    <text evidence="5">The sequence shown here is derived from an EMBL/GenBank/DDBJ whole genome shotgun (WGS) entry which is preliminary data.</text>
</comment>
<keyword evidence="1" id="KW-0805">Transcription regulation</keyword>
<evidence type="ECO:0000259" key="4">
    <source>
        <dbReference type="PROSITE" id="PS50932"/>
    </source>
</evidence>
<dbReference type="SMART" id="SM00354">
    <property type="entry name" value="HTH_LACI"/>
    <property type="match status" value="1"/>
</dbReference>
<dbReference type="Proteomes" id="UP001524460">
    <property type="component" value="Unassembled WGS sequence"/>
</dbReference>
<keyword evidence="2" id="KW-0238">DNA-binding</keyword>
<dbReference type="Pfam" id="PF00356">
    <property type="entry name" value="LacI"/>
    <property type="match status" value="1"/>
</dbReference>
<dbReference type="PROSITE" id="PS50932">
    <property type="entry name" value="HTH_LACI_2"/>
    <property type="match status" value="1"/>
</dbReference>
<dbReference type="PANTHER" id="PTHR30146:SF109">
    <property type="entry name" value="HTH-TYPE TRANSCRIPTIONAL REGULATOR GALS"/>
    <property type="match status" value="1"/>
</dbReference>